<keyword evidence="1" id="KW-0472">Membrane</keyword>
<protein>
    <recommendedName>
        <fullName evidence="2">Protein-glutamine gamma-glutamyltransferase-like C-terminal domain-containing protein</fullName>
    </recommendedName>
</protein>
<name>A0A2A4G8V3_9FLAO</name>
<keyword evidence="1" id="KW-0812">Transmembrane</keyword>
<feature type="transmembrane region" description="Helical" evidence="1">
    <location>
        <begin position="56"/>
        <end position="76"/>
    </location>
</feature>
<organism evidence="3 4">
    <name type="scientific">Sediminicola luteus</name>
    <dbReference type="NCBI Taxonomy" id="319238"/>
    <lineage>
        <taxon>Bacteria</taxon>
        <taxon>Pseudomonadati</taxon>
        <taxon>Bacteroidota</taxon>
        <taxon>Flavobacteriia</taxon>
        <taxon>Flavobacteriales</taxon>
        <taxon>Flavobacteriaceae</taxon>
        <taxon>Sediminicola</taxon>
    </lineage>
</organism>
<proteinExistence type="predicted"/>
<reference evidence="3 4" key="1">
    <citation type="submission" date="2017-04" db="EMBL/GenBank/DDBJ databases">
        <title>A new member of the family Flavobacteriaceae isolated from ascidians.</title>
        <authorList>
            <person name="Chen L."/>
        </authorList>
    </citation>
    <scope>NUCLEOTIDE SEQUENCE [LARGE SCALE GENOMIC DNA]</scope>
    <source>
        <strain evidence="3 4">HQA918</strain>
    </source>
</reference>
<dbReference type="AlphaFoldDB" id="A0A2A4G8V3"/>
<dbReference type="Pfam" id="PF13559">
    <property type="entry name" value="DUF4129"/>
    <property type="match status" value="1"/>
</dbReference>
<evidence type="ECO:0000313" key="3">
    <source>
        <dbReference type="EMBL" id="PCE65047.1"/>
    </source>
</evidence>
<feature type="transmembrane region" description="Helical" evidence="1">
    <location>
        <begin position="88"/>
        <end position="108"/>
    </location>
</feature>
<sequence>MQSRPENILGTTTDSLGLQYDSESSLHLREFAEGMGERYTGDEFQYVVDAPENTNFLFRIIGWVLDMISSFLRWLFDGLGIELTPELMQLMEILVYLVFGGVVLYFLIRFFSKESARSLFRKKSHVLPTVDLSQTHIDTLDLNNLLDKALQAKNYRMAIRYHYLLVLQQLSQKLLIDWQYDKTNADYIRELAQTKFNTPFGEVSYLYNHIWYGEQPIDAIIFDRAVQPFQRLKQDLDG</sequence>
<dbReference type="EMBL" id="NBWU01000002">
    <property type="protein sequence ID" value="PCE65047.1"/>
    <property type="molecule type" value="Genomic_DNA"/>
</dbReference>
<evidence type="ECO:0000259" key="2">
    <source>
        <dbReference type="Pfam" id="PF13559"/>
    </source>
</evidence>
<dbReference type="InterPro" id="IPR025403">
    <property type="entry name" value="TgpA-like_C"/>
</dbReference>
<dbReference type="OrthoDB" id="5491447at2"/>
<evidence type="ECO:0000313" key="4">
    <source>
        <dbReference type="Proteomes" id="UP000219559"/>
    </source>
</evidence>
<feature type="domain" description="Protein-glutamine gamma-glutamyltransferase-like C-terminal" evidence="2">
    <location>
        <begin position="163"/>
        <end position="227"/>
    </location>
</feature>
<evidence type="ECO:0000256" key="1">
    <source>
        <dbReference type="SAM" id="Phobius"/>
    </source>
</evidence>
<gene>
    <name evidence="3" type="ORF">B7P33_07810</name>
</gene>
<dbReference type="RefSeq" id="WP_097440326.1">
    <property type="nucleotide sequence ID" value="NZ_KZ300476.1"/>
</dbReference>
<keyword evidence="4" id="KW-1185">Reference proteome</keyword>
<dbReference type="Proteomes" id="UP000219559">
    <property type="component" value="Unassembled WGS sequence"/>
</dbReference>
<comment type="caution">
    <text evidence="3">The sequence shown here is derived from an EMBL/GenBank/DDBJ whole genome shotgun (WGS) entry which is preliminary data.</text>
</comment>
<keyword evidence="1" id="KW-1133">Transmembrane helix</keyword>
<accession>A0A2A4G8V3</accession>